<dbReference type="InterPro" id="IPR013785">
    <property type="entry name" value="Aldolase_TIM"/>
</dbReference>
<evidence type="ECO:0000313" key="2">
    <source>
        <dbReference type="Proteomes" id="UP000525389"/>
    </source>
</evidence>
<sequence length="85" mass="8793">MDRGPQEALDEAAAVLALLDEGGVGPPRLLHGAGKGAWPLLQEAGRRGLDTRTGLEDTLTLPDGTPARDNADLVRAARAVLASAR</sequence>
<name>A0A7W8GBT2_9DEIO</name>
<dbReference type="RefSeq" id="WP_246363042.1">
    <property type="nucleotide sequence ID" value="NZ_JACHFN010000001.1"/>
</dbReference>
<dbReference type="InterPro" id="IPR008567">
    <property type="entry name" value="BKACE"/>
</dbReference>
<dbReference type="PANTHER" id="PTHR37418">
    <property type="entry name" value="3-KETO-5-AMINOHEXANOATE CLEAVAGE ENZYME-RELATED"/>
    <property type="match status" value="1"/>
</dbReference>
<gene>
    <name evidence="1" type="ORF">HNQ09_000084</name>
</gene>
<accession>A0A7W8GBT2</accession>
<reference evidence="1 2" key="1">
    <citation type="submission" date="2020-08" db="EMBL/GenBank/DDBJ databases">
        <title>Genomic Encyclopedia of Type Strains, Phase IV (KMG-IV): sequencing the most valuable type-strain genomes for metagenomic binning, comparative biology and taxonomic classification.</title>
        <authorList>
            <person name="Goeker M."/>
        </authorList>
    </citation>
    <scope>NUCLEOTIDE SEQUENCE [LARGE SCALE GENOMIC DNA]</scope>
    <source>
        <strain evidence="1 2">DSM 101791</strain>
    </source>
</reference>
<organism evidence="1 2">
    <name type="scientific">Deinococcus budaensis</name>
    <dbReference type="NCBI Taxonomy" id="1665626"/>
    <lineage>
        <taxon>Bacteria</taxon>
        <taxon>Thermotogati</taxon>
        <taxon>Deinococcota</taxon>
        <taxon>Deinococci</taxon>
        <taxon>Deinococcales</taxon>
        <taxon>Deinococcaceae</taxon>
        <taxon>Deinococcus</taxon>
    </lineage>
</organism>
<comment type="caution">
    <text evidence="1">The sequence shown here is derived from an EMBL/GenBank/DDBJ whole genome shotgun (WGS) entry which is preliminary data.</text>
</comment>
<keyword evidence="2" id="KW-1185">Reference proteome</keyword>
<dbReference type="EMBL" id="JACHFN010000001">
    <property type="protein sequence ID" value="MBB5232667.1"/>
    <property type="molecule type" value="Genomic_DNA"/>
</dbReference>
<dbReference type="AlphaFoldDB" id="A0A7W8GBT2"/>
<dbReference type="GO" id="GO:0043720">
    <property type="term" value="F:3-keto-5-aminohexanoate cleavage activity"/>
    <property type="evidence" value="ECO:0007669"/>
    <property type="project" value="InterPro"/>
</dbReference>
<dbReference type="Proteomes" id="UP000525389">
    <property type="component" value="Unassembled WGS sequence"/>
</dbReference>
<dbReference type="Pfam" id="PF05853">
    <property type="entry name" value="BKACE"/>
    <property type="match status" value="1"/>
</dbReference>
<dbReference type="Gene3D" id="3.20.20.70">
    <property type="entry name" value="Aldolase class I"/>
    <property type="match status" value="1"/>
</dbReference>
<evidence type="ECO:0000313" key="1">
    <source>
        <dbReference type="EMBL" id="MBB5232667.1"/>
    </source>
</evidence>
<protein>
    <submittedName>
        <fullName evidence="1">Uncharacterized protein (DUF849 family)</fullName>
    </submittedName>
</protein>
<proteinExistence type="predicted"/>
<dbReference type="PANTHER" id="PTHR37418:SF1">
    <property type="entry name" value="3-KETO-5-AMINOHEXANOATE CLEAVAGE PROTEIN"/>
    <property type="match status" value="1"/>
</dbReference>